<dbReference type="InterPro" id="IPR011833">
    <property type="entry name" value="Glycg_phsphrylas"/>
</dbReference>
<dbReference type="OrthoDB" id="7229284at2"/>
<dbReference type="FunFam" id="3.40.50.2000:FF:000003">
    <property type="entry name" value="Alpha-1,4 glucan phosphorylase"/>
    <property type="match status" value="1"/>
</dbReference>
<comment type="cofactor">
    <cofactor evidence="2 11">
        <name>pyridoxal 5'-phosphate</name>
        <dbReference type="ChEBI" id="CHEBI:597326"/>
    </cofactor>
</comment>
<dbReference type="Gene3D" id="3.40.50.2000">
    <property type="entry name" value="Glycogen Phosphorylase B"/>
    <property type="match status" value="2"/>
</dbReference>
<dbReference type="GO" id="GO:0030170">
    <property type="term" value="F:pyridoxal phosphate binding"/>
    <property type="evidence" value="ECO:0007669"/>
    <property type="project" value="InterPro"/>
</dbReference>
<dbReference type="NCBIfam" id="TIGR02093">
    <property type="entry name" value="P_ylase"/>
    <property type="match status" value="1"/>
</dbReference>
<dbReference type="STRING" id="1007099.SAMN05216287_1258"/>
<evidence type="ECO:0000256" key="6">
    <source>
        <dbReference type="ARBA" id="ARBA00022679"/>
    </source>
</evidence>
<dbReference type="GO" id="GO:0005737">
    <property type="term" value="C:cytoplasm"/>
    <property type="evidence" value="ECO:0007669"/>
    <property type="project" value="TreeGrafter"/>
</dbReference>
<evidence type="ECO:0000256" key="10">
    <source>
        <dbReference type="PIRSR" id="PIRSR000460-1"/>
    </source>
</evidence>
<dbReference type="PANTHER" id="PTHR11468">
    <property type="entry name" value="GLYCOGEN PHOSPHORYLASE"/>
    <property type="match status" value="1"/>
</dbReference>
<comment type="similarity">
    <text evidence="3 11">Belongs to the glycogen phosphorylase family.</text>
</comment>
<evidence type="ECO:0000256" key="9">
    <source>
        <dbReference type="ARBA" id="ARBA00025174"/>
    </source>
</evidence>
<dbReference type="AlphaFoldDB" id="A0A1H2VIU9"/>
<comment type="function">
    <text evidence="11">Allosteric enzyme that catalyzes the rate-limiting step in glycogen catabolism, the phosphorolytic cleavage of glycogen to produce glucose-1-phosphate, and plays a central role in maintaining cellular and organismal glucose homeostasis.</text>
</comment>
<keyword evidence="7 10" id="KW-0663">Pyridoxal phosphate</keyword>
<dbReference type="PANTHER" id="PTHR11468:SF3">
    <property type="entry name" value="GLYCOGEN PHOSPHORYLASE, LIVER FORM"/>
    <property type="match status" value="1"/>
</dbReference>
<proteinExistence type="inferred from homology"/>
<dbReference type="PROSITE" id="PS00102">
    <property type="entry name" value="PHOSPHORYLASE"/>
    <property type="match status" value="1"/>
</dbReference>
<keyword evidence="6 11" id="KW-0808">Transferase</keyword>
<evidence type="ECO:0000256" key="4">
    <source>
        <dbReference type="ARBA" id="ARBA00022533"/>
    </source>
</evidence>
<keyword evidence="8 11" id="KW-0119">Carbohydrate metabolism</keyword>
<keyword evidence="4" id="KW-0021">Allosteric enzyme</keyword>
<accession>A0A1H2VIU9</accession>
<dbReference type="GO" id="GO:0008184">
    <property type="term" value="F:glycogen phosphorylase activity"/>
    <property type="evidence" value="ECO:0007669"/>
    <property type="project" value="InterPro"/>
</dbReference>
<organism evidence="12 13">
    <name type="scientific">Pseudomonas kuykendallii</name>
    <dbReference type="NCBI Taxonomy" id="1007099"/>
    <lineage>
        <taxon>Bacteria</taxon>
        <taxon>Pseudomonadati</taxon>
        <taxon>Pseudomonadota</taxon>
        <taxon>Gammaproteobacteria</taxon>
        <taxon>Pseudomonadales</taxon>
        <taxon>Pseudomonadaceae</taxon>
        <taxon>Pseudomonas</taxon>
    </lineage>
</organism>
<comment type="catalytic activity">
    <reaction evidence="1 11">
        <text>[(1-&gt;4)-alpha-D-glucosyl](n) + phosphate = [(1-&gt;4)-alpha-D-glucosyl](n-1) + alpha-D-glucose 1-phosphate</text>
        <dbReference type="Rhea" id="RHEA:41732"/>
        <dbReference type="Rhea" id="RHEA-COMP:9584"/>
        <dbReference type="Rhea" id="RHEA-COMP:9586"/>
        <dbReference type="ChEBI" id="CHEBI:15444"/>
        <dbReference type="ChEBI" id="CHEBI:43474"/>
        <dbReference type="ChEBI" id="CHEBI:58601"/>
        <dbReference type="EC" id="2.4.1.1"/>
    </reaction>
</comment>
<sequence>MTQEKQVSADEVAAFRASVLSKLTYSVGKDPEHAFDHDWFEAIALAARDRLVDHWMDHTRNIYRQGQKRVYYLSLEFLIGRLLIDSLSNLGLLEVARTALHDLGVDLDRIRSLEPDAALGNGGLGRLAACFMESMSTLGVAAHGYGIRYEHGLFRQAIVDGWQQEQTETWLDFGNPWEFERPEVSYLIGFGGSIANIVDDSGEQRQKWSPGEAVRAIAYDTPIVGWRGVSVNTLRLWRARAESELHLDRFNAGDHIGAVVEETRAESISRVLYPADSTEAGQELRLRQEYFFVSASLQDLIRRHLKQRGTLLNLPEFASIQLNDTHPAIAVPELMRVLVDIHGIAWDKAWELTVGTLSYTNHTLLPEALETWSVGLMDRLLPRHMQIIYLINAYHIDALRAKDIHDFDLLRSISLIEEGNGRRVRMGNLAFLGSHCVNGVSALHTDLMRSTVFADLHKLYPERISNKTNGITFRRWLYQSNPQLTALLVESVGEKLLDSPETSLRLIEPFADKAAFRKRFAEQRLHNKQLLAGLVQERLGLYIDPHALFDVQIKRIHEYKRQLLNLLHTVALYQAIRAEPHTQWVPRVKIFAGKAAASYHQAKLIIKLANDIARTVNGDPTVRGLLKVVFLPNYNVSLAERIIPAADLSEQISTAGLEASGTSNMKFALNGALTIGTLDGANVEMSEQIGAANMFIFGMTADEVQARKQNGQFSAEPSVAASPRLGEVLHAVRSGVFSPDDPARYTGLIDGLMAHDTFHVCADFDAYWNAQRRVEELWHDQKAWWRAAALNTARTGWFSSDRTIRQYATEIWKVMAPEE</sequence>
<dbReference type="FunFam" id="3.40.50.2000:FF:000807">
    <property type="entry name" value="Alpha-glucan phosphorylase 2, cytosolic"/>
    <property type="match status" value="1"/>
</dbReference>
<name>A0A1H2VIU9_9PSED</name>
<evidence type="ECO:0000313" key="12">
    <source>
        <dbReference type="EMBL" id="SDW68252.1"/>
    </source>
</evidence>
<evidence type="ECO:0000256" key="3">
    <source>
        <dbReference type="ARBA" id="ARBA00006047"/>
    </source>
</evidence>
<comment type="function">
    <text evidence="9">Phosphorylase is an important allosteric enzyme in carbohydrate metabolism. Enzymes from different sources differ in their regulatory mechanisms and in their natural substrates. However, all known phosphorylases share catalytic and structural properties.</text>
</comment>
<reference evidence="13" key="1">
    <citation type="submission" date="2016-10" db="EMBL/GenBank/DDBJ databases">
        <authorList>
            <person name="Varghese N."/>
            <person name="Submissions S."/>
        </authorList>
    </citation>
    <scope>NUCLEOTIDE SEQUENCE [LARGE SCALE GENOMIC DNA]</scope>
    <source>
        <strain evidence="13">NRRL B-59562</strain>
    </source>
</reference>
<dbReference type="Proteomes" id="UP000243778">
    <property type="component" value="Unassembled WGS sequence"/>
</dbReference>
<protein>
    <recommendedName>
        <fullName evidence="11">Alpha-1,4 glucan phosphorylase</fullName>
        <ecNumber evidence="11">2.4.1.1</ecNumber>
    </recommendedName>
</protein>
<evidence type="ECO:0000256" key="8">
    <source>
        <dbReference type="ARBA" id="ARBA00023277"/>
    </source>
</evidence>
<gene>
    <name evidence="12" type="ORF">SAMN05216287_1258</name>
</gene>
<evidence type="ECO:0000256" key="7">
    <source>
        <dbReference type="ARBA" id="ARBA00022898"/>
    </source>
</evidence>
<evidence type="ECO:0000256" key="11">
    <source>
        <dbReference type="RuleBase" id="RU000587"/>
    </source>
</evidence>
<evidence type="ECO:0000256" key="1">
    <source>
        <dbReference type="ARBA" id="ARBA00001275"/>
    </source>
</evidence>
<dbReference type="Pfam" id="PF00343">
    <property type="entry name" value="Phosphorylase"/>
    <property type="match status" value="1"/>
</dbReference>
<dbReference type="EC" id="2.4.1.1" evidence="11"/>
<feature type="modified residue" description="N6-(pyridoxal phosphate)lysine" evidence="10">
    <location>
        <position position="666"/>
    </location>
</feature>
<dbReference type="EMBL" id="FNNU01000002">
    <property type="protein sequence ID" value="SDW68252.1"/>
    <property type="molecule type" value="Genomic_DNA"/>
</dbReference>
<dbReference type="PIRSF" id="PIRSF000460">
    <property type="entry name" value="Pprylas_GlgP"/>
    <property type="match status" value="1"/>
</dbReference>
<evidence type="ECO:0000256" key="5">
    <source>
        <dbReference type="ARBA" id="ARBA00022676"/>
    </source>
</evidence>
<dbReference type="GO" id="GO:0005980">
    <property type="term" value="P:glycogen catabolic process"/>
    <property type="evidence" value="ECO:0007669"/>
    <property type="project" value="TreeGrafter"/>
</dbReference>
<dbReference type="RefSeq" id="WP_090225583.1">
    <property type="nucleotide sequence ID" value="NZ_FNNU01000002.1"/>
</dbReference>
<dbReference type="SUPFAM" id="SSF53756">
    <property type="entry name" value="UDP-Glycosyltransferase/glycogen phosphorylase"/>
    <property type="match status" value="1"/>
</dbReference>
<evidence type="ECO:0000256" key="2">
    <source>
        <dbReference type="ARBA" id="ARBA00001933"/>
    </source>
</evidence>
<keyword evidence="5 11" id="KW-0328">Glycosyltransferase</keyword>
<dbReference type="CDD" id="cd04300">
    <property type="entry name" value="GT35_Glycogen_Phosphorylase"/>
    <property type="match status" value="1"/>
</dbReference>
<evidence type="ECO:0000313" key="13">
    <source>
        <dbReference type="Proteomes" id="UP000243778"/>
    </source>
</evidence>
<dbReference type="InterPro" id="IPR035090">
    <property type="entry name" value="Pyridoxal_P_attach_site"/>
</dbReference>
<keyword evidence="13" id="KW-1185">Reference proteome</keyword>
<dbReference type="InterPro" id="IPR000811">
    <property type="entry name" value="Glyco_trans_35"/>
</dbReference>